<feature type="domain" description="DUF559" evidence="1">
    <location>
        <begin position="246"/>
        <end position="307"/>
    </location>
</feature>
<dbReference type="InterPro" id="IPR011335">
    <property type="entry name" value="Restrct_endonuc-II-like"/>
</dbReference>
<dbReference type="Pfam" id="PF04480">
    <property type="entry name" value="DUF559"/>
    <property type="match status" value="1"/>
</dbReference>
<organism evidence="2 3">
    <name type="scientific">Planomonospora parontospora</name>
    <dbReference type="NCBI Taxonomy" id="58119"/>
    <lineage>
        <taxon>Bacteria</taxon>
        <taxon>Bacillati</taxon>
        <taxon>Actinomycetota</taxon>
        <taxon>Actinomycetes</taxon>
        <taxon>Streptosporangiales</taxon>
        <taxon>Streptosporangiaceae</taxon>
        <taxon>Planomonospora</taxon>
    </lineage>
</organism>
<dbReference type="Gene3D" id="3.40.960.10">
    <property type="entry name" value="VSR Endonuclease"/>
    <property type="match status" value="1"/>
</dbReference>
<evidence type="ECO:0000259" key="1">
    <source>
        <dbReference type="Pfam" id="PF04480"/>
    </source>
</evidence>
<reference evidence="2" key="2">
    <citation type="submission" date="2022-09" db="EMBL/GenBank/DDBJ databases">
        <authorList>
            <person name="Sun Q."/>
            <person name="Ohkuma M."/>
        </authorList>
    </citation>
    <scope>NUCLEOTIDE SEQUENCE</scope>
    <source>
        <strain evidence="2">JCM 3093</strain>
    </source>
</reference>
<comment type="caution">
    <text evidence="2">The sequence shown here is derived from an EMBL/GenBank/DDBJ whole genome shotgun (WGS) entry which is preliminary data.</text>
</comment>
<evidence type="ECO:0000313" key="3">
    <source>
        <dbReference type="Proteomes" id="UP000627984"/>
    </source>
</evidence>
<gene>
    <name evidence="2" type="ORF">GCM10010126_45440</name>
</gene>
<dbReference type="RefSeq" id="WP_191896509.1">
    <property type="nucleotide sequence ID" value="NZ_BMQD01000014.1"/>
</dbReference>
<proteinExistence type="predicted"/>
<sequence>MPRRPRIPEGLRTGPFQGTQAVRAGLLTPSELRNPCWVRIYRDVYVHEGVEITLDVRIAAAALLLPRGGAIGGHAGAWLHGADLLPYARPAGMSAPYSDPAGTVIEAVVPPDAALHSRAGVTVRRAVLAPGEVTAVRGVPVLTPLRLAFDLARTAPDITEAVVAVDALARTPRRRHFAPAALLETAARHPGQRGVRRLPEVVELSDPLAESPMETRLRLLLVRAGLPRPVSQFEICEETGLRLARVDLAYPDAKLAIEYDGDNHNGRWMKDVLRQNQIFSEGWRLRRYTKQAMYGAPELIVQEVARLLADPRSP</sequence>
<protein>
    <recommendedName>
        <fullName evidence="1">DUF559 domain-containing protein</fullName>
    </recommendedName>
</protein>
<reference evidence="2" key="1">
    <citation type="journal article" date="2014" name="Int. J. Syst. Evol. Microbiol.">
        <title>Complete genome sequence of Corynebacterium casei LMG S-19264T (=DSM 44701T), isolated from a smear-ripened cheese.</title>
        <authorList>
            <consortium name="US DOE Joint Genome Institute (JGI-PGF)"/>
            <person name="Walter F."/>
            <person name="Albersmeier A."/>
            <person name="Kalinowski J."/>
            <person name="Ruckert C."/>
        </authorList>
    </citation>
    <scope>NUCLEOTIDE SEQUENCE</scope>
    <source>
        <strain evidence="2">JCM 3093</strain>
    </source>
</reference>
<accession>A0AA37BK42</accession>
<evidence type="ECO:0000313" key="2">
    <source>
        <dbReference type="EMBL" id="GGK81026.1"/>
    </source>
</evidence>
<name>A0AA37BK42_9ACTN</name>
<dbReference type="InterPro" id="IPR007569">
    <property type="entry name" value="DUF559"/>
</dbReference>
<dbReference type="AlphaFoldDB" id="A0AA37BK42"/>
<dbReference type="SUPFAM" id="SSF52980">
    <property type="entry name" value="Restriction endonuclease-like"/>
    <property type="match status" value="1"/>
</dbReference>
<dbReference type="Proteomes" id="UP000627984">
    <property type="component" value="Unassembled WGS sequence"/>
</dbReference>
<dbReference type="EMBL" id="BMQD01000014">
    <property type="protein sequence ID" value="GGK81026.1"/>
    <property type="molecule type" value="Genomic_DNA"/>
</dbReference>